<dbReference type="InterPro" id="IPR009061">
    <property type="entry name" value="DNA-bd_dom_put_sf"/>
</dbReference>
<organism evidence="2 3">
    <name type="scientific">Segatella copri</name>
    <dbReference type="NCBI Taxonomy" id="165179"/>
    <lineage>
        <taxon>Bacteria</taxon>
        <taxon>Pseudomonadati</taxon>
        <taxon>Bacteroidota</taxon>
        <taxon>Bacteroidia</taxon>
        <taxon>Bacteroidales</taxon>
        <taxon>Prevotellaceae</taxon>
        <taxon>Segatella</taxon>
    </lineage>
</organism>
<dbReference type="Proteomes" id="UP000477980">
    <property type="component" value="Unassembled WGS sequence"/>
</dbReference>
<protein>
    <submittedName>
        <fullName evidence="2">Helix-turn-helix domain-containing protein</fullName>
    </submittedName>
</protein>
<dbReference type="PANTHER" id="PTHR34585:SF22">
    <property type="entry name" value="HELIX-TURN-HELIX DOMAIN-CONTAINING PROTEIN"/>
    <property type="match status" value="1"/>
</dbReference>
<gene>
    <name evidence="2" type="ORF">F7D25_13535</name>
</gene>
<reference evidence="2 3" key="1">
    <citation type="submission" date="2019-09" db="EMBL/GenBank/DDBJ databases">
        <title>Distinct polysaccharide growth profiles of human intestinal Prevotella copri isolates.</title>
        <authorList>
            <person name="Fehlner-Peach H."/>
            <person name="Magnabosco C."/>
            <person name="Raghavan V."/>
            <person name="Scher J.U."/>
            <person name="Tett A."/>
            <person name="Cox L.M."/>
            <person name="Gottsegen C."/>
            <person name="Watters A."/>
            <person name="Wiltshire- Gordon J.D."/>
            <person name="Segata N."/>
            <person name="Bonneau R."/>
            <person name="Littman D.R."/>
        </authorList>
    </citation>
    <scope>NUCLEOTIDE SEQUENCE [LARGE SCALE GENOMIC DNA]</scope>
    <source>
        <strain evidence="3">iAA917</strain>
    </source>
</reference>
<dbReference type="EMBL" id="VZAH01000135">
    <property type="protein sequence ID" value="MQP15402.1"/>
    <property type="molecule type" value="Genomic_DNA"/>
</dbReference>
<dbReference type="InterPro" id="IPR041657">
    <property type="entry name" value="HTH_17"/>
</dbReference>
<dbReference type="SUPFAM" id="SSF46955">
    <property type="entry name" value="Putative DNA-binding domain"/>
    <property type="match status" value="1"/>
</dbReference>
<sequence length="99" mass="11474">MEVITMESAAFKKLTEQIAEVAELVGFIASNAIENTQRRKMEPVLTNDDVTRMLGISKRTLQRLRSTKCIQYIMVRGQCRYNIHTIQKLLEERTITKET</sequence>
<dbReference type="AlphaFoldDB" id="A0A6G1VQV5"/>
<dbReference type="RefSeq" id="WP_153090606.1">
    <property type="nucleotide sequence ID" value="NZ_VZAH01000135.1"/>
</dbReference>
<evidence type="ECO:0000313" key="2">
    <source>
        <dbReference type="EMBL" id="MQP15402.1"/>
    </source>
</evidence>
<accession>A0A6G1VQV5</accession>
<name>A0A6G1VQV5_9BACT</name>
<comment type="caution">
    <text evidence="2">The sequence shown here is derived from an EMBL/GenBank/DDBJ whole genome shotgun (WGS) entry which is preliminary data.</text>
</comment>
<dbReference type="Pfam" id="PF12728">
    <property type="entry name" value="HTH_17"/>
    <property type="match status" value="1"/>
</dbReference>
<dbReference type="PANTHER" id="PTHR34585">
    <property type="match status" value="1"/>
</dbReference>
<evidence type="ECO:0000259" key="1">
    <source>
        <dbReference type="Pfam" id="PF12728"/>
    </source>
</evidence>
<dbReference type="OrthoDB" id="1100622at2"/>
<evidence type="ECO:0000313" key="3">
    <source>
        <dbReference type="Proteomes" id="UP000477980"/>
    </source>
</evidence>
<proteinExistence type="predicted"/>
<feature type="domain" description="Helix-turn-helix" evidence="1">
    <location>
        <begin position="44"/>
        <end position="93"/>
    </location>
</feature>